<comment type="caution">
    <text evidence="9">The sequence shown here is derived from an EMBL/GenBank/DDBJ whole genome shotgun (WGS) entry which is preliminary data.</text>
</comment>
<dbReference type="RefSeq" id="WP_346820970.1">
    <property type="nucleotide sequence ID" value="NZ_JBDKWZ010000005.1"/>
</dbReference>
<evidence type="ECO:0000259" key="8">
    <source>
        <dbReference type="Pfam" id="PF03458"/>
    </source>
</evidence>
<evidence type="ECO:0000256" key="1">
    <source>
        <dbReference type="ARBA" id="ARBA00004651"/>
    </source>
</evidence>
<dbReference type="PANTHER" id="PTHR30506">
    <property type="entry name" value="INNER MEMBRANE PROTEIN"/>
    <property type="match status" value="1"/>
</dbReference>
<keyword evidence="6 7" id="KW-0472">Membrane</keyword>
<accession>A0AAW9RTV0</accession>
<comment type="subcellular location">
    <subcellularLocation>
        <location evidence="1">Cell membrane</location>
        <topology evidence="1">Multi-pass membrane protein</topology>
    </subcellularLocation>
</comment>
<sequence>MNLLYAFDLAGTFTFAISGILTVREKEQDWLGATFTGFITAIGGGSLRDILLGSYPLTWVGDTSYLHVILLAVPITYMFYYQLEKLKRTLLLFDTMGIAFFTLVGTKKALDVGVAPEVAAIMGMFSAIMGGVIRDTLINDTPILYRKEIYASACLAGAITFLSLNSLGVNYNINFVVSLILIISIRILAVKYNLQLPQFKR</sequence>
<evidence type="ECO:0000313" key="9">
    <source>
        <dbReference type="EMBL" id="MEN7548189.1"/>
    </source>
</evidence>
<evidence type="ECO:0000313" key="10">
    <source>
        <dbReference type="Proteomes" id="UP001403385"/>
    </source>
</evidence>
<keyword evidence="3" id="KW-1003">Cell membrane</keyword>
<dbReference type="GO" id="GO:0005886">
    <property type="term" value="C:plasma membrane"/>
    <property type="evidence" value="ECO:0007669"/>
    <property type="project" value="UniProtKB-SubCell"/>
</dbReference>
<evidence type="ECO:0000256" key="7">
    <source>
        <dbReference type="SAM" id="Phobius"/>
    </source>
</evidence>
<dbReference type="EMBL" id="JBDKWZ010000005">
    <property type="protein sequence ID" value="MEN7548189.1"/>
    <property type="molecule type" value="Genomic_DNA"/>
</dbReference>
<feature type="transmembrane region" description="Helical" evidence="7">
    <location>
        <begin position="30"/>
        <end position="52"/>
    </location>
</feature>
<feature type="domain" description="Glycine transporter" evidence="8">
    <location>
        <begin position="92"/>
        <end position="164"/>
    </location>
</feature>
<organism evidence="9 10">
    <name type="scientific">Rapidithrix thailandica</name>
    <dbReference type="NCBI Taxonomy" id="413964"/>
    <lineage>
        <taxon>Bacteria</taxon>
        <taxon>Pseudomonadati</taxon>
        <taxon>Bacteroidota</taxon>
        <taxon>Cytophagia</taxon>
        <taxon>Cytophagales</taxon>
        <taxon>Flammeovirgaceae</taxon>
        <taxon>Rapidithrix</taxon>
    </lineage>
</organism>
<keyword evidence="5 7" id="KW-1133">Transmembrane helix</keyword>
<evidence type="ECO:0000256" key="2">
    <source>
        <dbReference type="ARBA" id="ARBA00008193"/>
    </source>
</evidence>
<evidence type="ECO:0000256" key="6">
    <source>
        <dbReference type="ARBA" id="ARBA00023136"/>
    </source>
</evidence>
<evidence type="ECO:0000256" key="3">
    <source>
        <dbReference type="ARBA" id="ARBA00022475"/>
    </source>
</evidence>
<dbReference type="AlphaFoldDB" id="A0AAW9RTV0"/>
<dbReference type="InterPro" id="IPR005115">
    <property type="entry name" value="Gly_transporter"/>
</dbReference>
<dbReference type="Pfam" id="PF03458">
    <property type="entry name" value="Gly_transporter"/>
    <property type="match status" value="2"/>
</dbReference>
<dbReference type="PANTHER" id="PTHR30506:SF3">
    <property type="entry name" value="UPF0126 INNER MEMBRANE PROTEIN YADS-RELATED"/>
    <property type="match status" value="1"/>
</dbReference>
<evidence type="ECO:0000256" key="5">
    <source>
        <dbReference type="ARBA" id="ARBA00022989"/>
    </source>
</evidence>
<reference evidence="9 10" key="1">
    <citation type="submission" date="2024-04" db="EMBL/GenBank/DDBJ databases">
        <title>Novel genus in family Flammeovirgaceae.</title>
        <authorList>
            <person name="Nguyen T.H."/>
            <person name="Vuong T.Q."/>
            <person name="Le H."/>
            <person name="Kim S.-G."/>
        </authorList>
    </citation>
    <scope>NUCLEOTIDE SEQUENCE [LARGE SCALE GENOMIC DNA]</scope>
    <source>
        <strain evidence="9 10">JCM 23209</strain>
    </source>
</reference>
<keyword evidence="10" id="KW-1185">Reference proteome</keyword>
<feature type="transmembrane region" description="Helical" evidence="7">
    <location>
        <begin position="6"/>
        <end position="23"/>
    </location>
</feature>
<feature type="transmembrane region" description="Helical" evidence="7">
    <location>
        <begin position="173"/>
        <end position="194"/>
    </location>
</feature>
<feature type="transmembrane region" description="Helical" evidence="7">
    <location>
        <begin position="149"/>
        <end position="167"/>
    </location>
</feature>
<feature type="transmembrane region" description="Helical" evidence="7">
    <location>
        <begin position="118"/>
        <end position="137"/>
    </location>
</feature>
<keyword evidence="4 7" id="KW-0812">Transmembrane</keyword>
<name>A0AAW9RTV0_9BACT</name>
<feature type="domain" description="Glycine transporter" evidence="8">
    <location>
        <begin position="6"/>
        <end position="80"/>
    </location>
</feature>
<evidence type="ECO:0000256" key="4">
    <source>
        <dbReference type="ARBA" id="ARBA00022692"/>
    </source>
</evidence>
<feature type="transmembrane region" description="Helical" evidence="7">
    <location>
        <begin position="64"/>
        <end position="83"/>
    </location>
</feature>
<gene>
    <name evidence="9" type="ORF">AAG747_09730</name>
</gene>
<comment type="similarity">
    <text evidence="2">Belongs to the UPF0126 family.</text>
</comment>
<protein>
    <submittedName>
        <fullName evidence="9">Trimeric intracellular cation channel family protein</fullName>
    </submittedName>
</protein>
<proteinExistence type="inferred from homology"/>
<dbReference type="Proteomes" id="UP001403385">
    <property type="component" value="Unassembled WGS sequence"/>
</dbReference>